<keyword evidence="9 10" id="KW-0133">Cell shape</keyword>
<reference evidence="14" key="1">
    <citation type="submission" date="2024-05" db="EMBL/GenBank/DDBJ databases">
        <authorList>
            <person name="Kim S."/>
            <person name="Heo J."/>
            <person name="Choi H."/>
            <person name="Choi Y."/>
            <person name="Kwon S.-W."/>
            <person name="Kim Y."/>
        </authorList>
    </citation>
    <scope>NUCLEOTIDE SEQUENCE</scope>
    <source>
        <strain evidence="14">KACC 23698</strain>
    </source>
</reference>
<dbReference type="GO" id="GO:0008360">
    <property type="term" value="P:regulation of cell shape"/>
    <property type="evidence" value="ECO:0007669"/>
    <property type="project" value="UniProtKB-KW"/>
</dbReference>
<evidence type="ECO:0000256" key="5">
    <source>
        <dbReference type="ARBA" id="ARBA00022618"/>
    </source>
</evidence>
<accession>A0AAU7JB34</accession>
<evidence type="ECO:0000256" key="1">
    <source>
        <dbReference type="ARBA" id="ARBA00004496"/>
    </source>
</evidence>
<name>A0AAU7JB34_9HYPH</name>
<dbReference type="EMBL" id="CP157484">
    <property type="protein sequence ID" value="XBO37493.1"/>
    <property type="molecule type" value="Genomic_DNA"/>
</dbReference>
<keyword evidence="3 9" id="KW-0963">Cytoplasm</keyword>
<evidence type="ECO:0000256" key="6">
    <source>
        <dbReference type="ARBA" id="ARBA00022741"/>
    </source>
</evidence>
<dbReference type="GO" id="GO:0051301">
    <property type="term" value="P:cell division"/>
    <property type="evidence" value="ECO:0007669"/>
    <property type="project" value="UniProtKB-KW"/>
</dbReference>
<protein>
    <recommendedName>
        <fullName evidence="9 10">UDP-N-acetylmuramoylalanine--D-glutamate ligase</fullName>
        <ecNumber evidence="9 10">6.3.2.9</ecNumber>
    </recommendedName>
    <alternativeName>
        <fullName evidence="9">D-glutamic acid-adding enzyme</fullName>
    </alternativeName>
    <alternativeName>
        <fullName evidence="9">UDP-N-acetylmuramoyl-L-alanyl-D-glutamate synthetase</fullName>
    </alternativeName>
</protein>
<proteinExistence type="inferred from homology"/>
<dbReference type="GO" id="GO:0005524">
    <property type="term" value="F:ATP binding"/>
    <property type="evidence" value="ECO:0007669"/>
    <property type="project" value="UniProtKB-UniRule"/>
</dbReference>
<dbReference type="PANTHER" id="PTHR43692:SF1">
    <property type="entry name" value="UDP-N-ACETYLMURAMOYLALANINE--D-GLUTAMATE LIGASE"/>
    <property type="match status" value="1"/>
</dbReference>
<keyword evidence="9 10" id="KW-0573">Peptidoglycan synthesis</keyword>
<comment type="subcellular location">
    <subcellularLocation>
        <location evidence="1 9 10">Cytoplasm</location>
    </subcellularLocation>
</comment>
<dbReference type="GO" id="GO:0005737">
    <property type="term" value="C:cytoplasm"/>
    <property type="evidence" value="ECO:0007669"/>
    <property type="project" value="UniProtKB-SubCell"/>
</dbReference>
<evidence type="ECO:0000256" key="2">
    <source>
        <dbReference type="ARBA" id="ARBA00004752"/>
    </source>
</evidence>
<keyword evidence="9 10" id="KW-0961">Cell wall biogenesis/degradation</keyword>
<evidence type="ECO:0000256" key="11">
    <source>
        <dbReference type="SAM" id="SignalP"/>
    </source>
</evidence>
<keyword evidence="5 9" id="KW-0132">Cell division</keyword>
<dbReference type="Gene3D" id="3.90.190.20">
    <property type="entry name" value="Mur ligase, C-terminal domain"/>
    <property type="match status" value="1"/>
</dbReference>
<dbReference type="EC" id="6.3.2.9" evidence="9 10"/>
<dbReference type="GO" id="GO:0004326">
    <property type="term" value="F:tetrahydrofolylpolyglutamate synthase activity"/>
    <property type="evidence" value="ECO:0007669"/>
    <property type="project" value="InterPro"/>
</dbReference>
<keyword evidence="11" id="KW-0732">Signal</keyword>
<sequence length="471" mass="48617">MTPVASFRGRSVALFGLGGSGLATAQALAAGGAHVAAWDDKPTSRGKALEAGVPVVDLTEADWSGFSALVLSPGVPLTHPVPHWTVEKARAAGVEIIGDVELFCRERAATAPDAPFIAITGTNGKSTTTALISHLVREAGLDCQMGGNIGTAVLSLAPPAAGRVHVVECSSFQIDLAPSLAPTVGVLLNITPDHLDRHGTMENYAAIKERLVAGAEVAVVGVDDDWCRAIEARLRGAGRRVIPISVERVLEEGISAEDHVIARRLAGKRIVLADLAGIGSLRGAHNAQNAAAAIAALETIGVDEKVIRKGLASFPGLAHRMEQVRRIGRTLFVNDSKATNADAAEKALAAFPSDIHWIIGGVPKEGGIAPLAPLFGRVAKAYLIGEASDDFAATLEGRTAFTRCGALEAAVAAAAADAAASDAAEPVVLLSPACASYDQYPNFEVRGTHFRDLVLALPDTPSTDASPPGKA</sequence>
<dbReference type="Pfam" id="PF08245">
    <property type="entry name" value="Mur_ligase_M"/>
    <property type="match status" value="1"/>
</dbReference>
<dbReference type="SUPFAM" id="SSF51984">
    <property type="entry name" value="MurCD N-terminal domain"/>
    <property type="match status" value="1"/>
</dbReference>
<dbReference type="Pfam" id="PF02875">
    <property type="entry name" value="Mur_ligase_C"/>
    <property type="match status" value="1"/>
</dbReference>
<comment type="catalytic activity">
    <reaction evidence="9 10">
        <text>UDP-N-acetyl-alpha-D-muramoyl-L-alanine + D-glutamate + ATP = UDP-N-acetyl-alpha-D-muramoyl-L-alanyl-D-glutamate + ADP + phosphate + H(+)</text>
        <dbReference type="Rhea" id="RHEA:16429"/>
        <dbReference type="ChEBI" id="CHEBI:15378"/>
        <dbReference type="ChEBI" id="CHEBI:29986"/>
        <dbReference type="ChEBI" id="CHEBI:30616"/>
        <dbReference type="ChEBI" id="CHEBI:43474"/>
        <dbReference type="ChEBI" id="CHEBI:83898"/>
        <dbReference type="ChEBI" id="CHEBI:83900"/>
        <dbReference type="ChEBI" id="CHEBI:456216"/>
        <dbReference type="EC" id="6.3.2.9"/>
    </reaction>
</comment>
<dbReference type="InterPro" id="IPR013221">
    <property type="entry name" value="Mur_ligase_cen"/>
</dbReference>
<feature type="chain" id="PRO_5043694662" description="UDP-N-acetylmuramoylalanine--D-glutamate ligase" evidence="11">
    <location>
        <begin position="26"/>
        <end position="471"/>
    </location>
</feature>
<dbReference type="Gene3D" id="3.40.1190.10">
    <property type="entry name" value="Mur-like, catalytic domain"/>
    <property type="match status" value="1"/>
</dbReference>
<dbReference type="InterPro" id="IPR004101">
    <property type="entry name" value="Mur_ligase_C"/>
</dbReference>
<feature type="domain" description="Mur ligase C-terminal" evidence="12">
    <location>
        <begin position="319"/>
        <end position="434"/>
    </location>
</feature>
<dbReference type="GO" id="GO:0009252">
    <property type="term" value="P:peptidoglycan biosynthetic process"/>
    <property type="evidence" value="ECO:0007669"/>
    <property type="project" value="UniProtKB-UniRule"/>
</dbReference>
<evidence type="ECO:0000313" key="14">
    <source>
        <dbReference type="EMBL" id="XBO37493.1"/>
    </source>
</evidence>
<feature type="signal peptide" evidence="11">
    <location>
        <begin position="1"/>
        <end position="25"/>
    </location>
</feature>
<comment type="pathway">
    <text evidence="2 9 10">Cell wall biogenesis; peptidoglycan biosynthesis.</text>
</comment>
<comment type="similarity">
    <text evidence="9">Belongs to the MurCDEF family.</text>
</comment>
<dbReference type="InterPro" id="IPR036615">
    <property type="entry name" value="Mur_ligase_C_dom_sf"/>
</dbReference>
<dbReference type="GO" id="GO:0071555">
    <property type="term" value="P:cell wall organization"/>
    <property type="evidence" value="ECO:0007669"/>
    <property type="project" value="UniProtKB-KW"/>
</dbReference>
<dbReference type="Gene3D" id="3.40.50.720">
    <property type="entry name" value="NAD(P)-binding Rossmann-like Domain"/>
    <property type="match status" value="1"/>
</dbReference>
<evidence type="ECO:0000259" key="12">
    <source>
        <dbReference type="Pfam" id="PF02875"/>
    </source>
</evidence>
<dbReference type="HAMAP" id="MF_00639">
    <property type="entry name" value="MurD"/>
    <property type="match status" value="1"/>
</dbReference>
<evidence type="ECO:0000256" key="3">
    <source>
        <dbReference type="ARBA" id="ARBA00022490"/>
    </source>
</evidence>
<evidence type="ECO:0000256" key="4">
    <source>
        <dbReference type="ARBA" id="ARBA00022598"/>
    </source>
</evidence>
<evidence type="ECO:0000256" key="8">
    <source>
        <dbReference type="ARBA" id="ARBA00023306"/>
    </source>
</evidence>
<dbReference type="InterPro" id="IPR018109">
    <property type="entry name" value="Folylpolyglutamate_synth_CS"/>
</dbReference>
<evidence type="ECO:0000256" key="10">
    <source>
        <dbReference type="RuleBase" id="RU003664"/>
    </source>
</evidence>
<dbReference type="GO" id="GO:0008764">
    <property type="term" value="F:UDP-N-acetylmuramoylalanine-D-glutamate ligase activity"/>
    <property type="evidence" value="ECO:0007669"/>
    <property type="project" value="UniProtKB-UniRule"/>
</dbReference>
<dbReference type="SUPFAM" id="SSF53623">
    <property type="entry name" value="MurD-like peptide ligases, catalytic domain"/>
    <property type="match status" value="1"/>
</dbReference>
<gene>
    <name evidence="9 14" type="primary">murD</name>
    <name evidence="14" type="ORF">ABEG18_17395</name>
</gene>
<dbReference type="NCBIfam" id="TIGR01087">
    <property type="entry name" value="murD"/>
    <property type="match status" value="1"/>
</dbReference>
<dbReference type="PANTHER" id="PTHR43692">
    <property type="entry name" value="UDP-N-ACETYLMURAMOYLALANINE--D-GLUTAMATE LIGASE"/>
    <property type="match status" value="1"/>
</dbReference>
<keyword evidence="7 9" id="KW-0067">ATP-binding</keyword>
<evidence type="ECO:0000256" key="9">
    <source>
        <dbReference type="HAMAP-Rule" id="MF_00639"/>
    </source>
</evidence>
<feature type="binding site" evidence="9">
    <location>
        <begin position="121"/>
        <end position="127"/>
    </location>
    <ligand>
        <name>ATP</name>
        <dbReference type="ChEBI" id="CHEBI:30616"/>
    </ligand>
</feature>
<dbReference type="PROSITE" id="PS01011">
    <property type="entry name" value="FOLYLPOLYGLU_SYNT_1"/>
    <property type="match status" value="1"/>
</dbReference>
<comment type="function">
    <text evidence="9 10">Cell wall formation. Catalyzes the addition of glutamate to the nucleotide precursor UDP-N-acetylmuramoyl-L-alanine (UMA).</text>
</comment>
<dbReference type="RefSeq" id="WP_406854315.1">
    <property type="nucleotide sequence ID" value="NZ_CP157484.1"/>
</dbReference>
<evidence type="ECO:0000259" key="13">
    <source>
        <dbReference type="Pfam" id="PF08245"/>
    </source>
</evidence>
<dbReference type="InterPro" id="IPR005762">
    <property type="entry name" value="MurD"/>
</dbReference>
<organism evidence="14">
    <name type="scientific">Alsobacter sp. KACC 23698</name>
    <dbReference type="NCBI Taxonomy" id="3149229"/>
    <lineage>
        <taxon>Bacteria</taxon>
        <taxon>Pseudomonadati</taxon>
        <taxon>Pseudomonadota</taxon>
        <taxon>Alphaproteobacteria</taxon>
        <taxon>Hyphomicrobiales</taxon>
        <taxon>Alsobacteraceae</taxon>
        <taxon>Alsobacter</taxon>
    </lineage>
</organism>
<keyword evidence="4 9" id="KW-0436">Ligase</keyword>
<keyword evidence="8 9" id="KW-0131">Cell cycle</keyword>
<evidence type="ECO:0000256" key="7">
    <source>
        <dbReference type="ARBA" id="ARBA00022840"/>
    </source>
</evidence>
<dbReference type="AlphaFoldDB" id="A0AAU7JB34"/>
<dbReference type="InterPro" id="IPR036565">
    <property type="entry name" value="Mur-like_cat_sf"/>
</dbReference>
<feature type="domain" description="Mur ligase central" evidence="13">
    <location>
        <begin position="119"/>
        <end position="296"/>
    </location>
</feature>
<dbReference type="SUPFAM" id="SSF53244">
    <property type="entry name" value="MurD-like peptide ligases, peptide-binding domain"/>
    <property type="match status" value="1"/>
</dbReference>
<dbReference type="Pfam" id="PF21799">
    <property type="entry name" value="MurD-like_N"/>
    <property type="match status" value="1"/>
</dbReference>
<keyword evidence="6 9" id="KW-0547">Nucleotide-binding</keyword>